<reference evidence="1" key="1">
    <citation type="submission" date="2021-06" db="EMBL/GenBank/DDBJ databases">
        <authorList>
            <person name="Kallberg Y."/>
            <person name="Tangrot J."/>
            <person name="Rosling A."/>
        </authorList>
    </citation>
    <scope>NUCLEOTIDE SEQUENCE</scope>
    <source>
        <strain evidence="1">CL356</strain>
    </source>
</reference>
<gene>
    <name evidence="1" type="ORF">ACOLOM_LOCUS1432</name>
</gene>
<organism evidence="1 2">
    <name type="scientific">Acaulospora colombiana</name>
    <dbReference type="NCBI Taxonomy" id="27376"/>
    <lineage>
        <taxon>Eukaryota</taxon>
        <taxon>Fungi</taxon>
        <taxon>Fungi incertae sedis</taxon>
        <taxon>Mucoromycota</taxon>
        <taxon>Glomeromycotina</taxon>
        <taxon>Glomeromycetes</taxon>
        <taxon>Diversisporales</taxon>
        <taxon>Acaulosporaceae</taxon>
        <taxon>Acaulospora</taxon>
    </lineage>
</organism>
<dbReference type="Proteomes" id="UP000789525">
    <property type="component" value="Unassembled WGS sequence"/>
</dbReference>
<accession>A0ACA9KEF9</accession>
<proteinExistence type="predicted"/>
<sequence length="316" mass="35800">MSNLDLLNAAFTALLPGHEFVSENKLHETPNDAIYQKVDIFSLHQCSLLGDNLGAYTIKNTFDGTSKNTYQLFVKTLTGRTITIEVQSDLTIYLVKQAIQLKEGIPPDQQHLIFAGIKLENDRTLSDYKISKEAVLHLILLIRGGGLIISHLGSDVLDPSYDYDFTSIDDKGKQYFRGGVLYQRPCGWKRIALKVIGKYDNRDDKWLSTNQDSWPVSYHGTAKHNMRSIATDGYLLSKGKRFAYGRGIYSTPDINVAEKYATEFEHKGEKYIVVLQNRVNPANLIKIGKQQTGLGEYWVSKKEKDVRPYGICIRKK</sequence>
<protein>
    <submittedName>
        <fullName evidence="1">545_t:CDS:1</fullName>
    </submittedName>
</protein>
<evidence type="ECO:0000313" key="1">
    <source>
        <dbReference type="EMBL" id="CAG8467155.1"/>
    </source>
</evidence>
<evidence type="ECO:0000313" key="2">
    <source>
        <dbReference type="Proteomes" id="UP000789525"/>
    </source>
</evidence>
<comment type="caution">
    <text evidence="1">The sequence shown here is derived from an EMBL/GenBank/DDBJ whole genome shotgun (WGS) entry which is preliminary data.</text>
</comment>
<keyword evidence="2" id="KW-1185">Reference proteome</keyword>
<dbReference type="EMBL" id="CAJVPT010001670">
    <property type="protein sequence ID" value="CAG8467155.1"/>
    <property type="molecule type" value="Genomic_DNA"/>
</dbReference>
<name>A0ACA9KEF9_9GLOM</name>